<keyword evidence="2" id="KW-0732">Signal</keyword>
<protein>
    <submittedName>
        <fullName evidence="3">Oidioi.mRNA.OKI2018_I69.PAR.g9337.t1.cds</fullName>
    </submittedName>
</protein>
<organism evidence="3 4">
    <name type="scientific">Oikopleura dioica</name>
    <name type="common">Tunicate</name>
    <dbReference type="NCBI Taxonomy" id="34765"/>
    <lineage>
        <taxon>Eukaryota</taxon>
        <taxon>Metazoa</taxon>
        <taxon>Chordata</taxon>
        <taxon>Tunicata</taxon>
        <taxon>Appendicularia</taxon>
        <taxon>Copelata</taxon>
        <taxon>Oikopleuridae</taxon>
        <taxon>Oikopleura</taxon>
    </lineage>
</organism>
<feature type="compositionally biased region" description="Basic and acidic residues" evidence="1">
    <location>
        <begin position="57"/>
        <end position="68"/>
    </location>
</feature>
<feature type="region of interest" description="Disordered" evidence="1">
    <location>
        <begin position="28"/>
        <end position="80"/>
    </location>
</feature>
<evidence type="ECO:0000313" key="3">
    <source>
        <dbReference type="EMBL" id="CAG5079719.1"/>
    </source>
</evidence>
<feature type="compositionally biased region" description="Basic residues" evidence="1">
    <location>
        <begin position="69"/>
        <end position="80"/>
    </location>
</feature>
<evidence type="ECO:0000256" key="1">
    <source>
        <dbReference type="SAM" id="MobiDB-lite"/>
    </source>
</evidence>
<name>A0ABN7RQL3_OIKDI</name>
<dbReference type="Proteomes" id="UP001158576">
    <property type="component" value="Chromosome PAR"/>
</dbReference>
<gene>
    <name evidence="3" type="ORF">OKIOD_LOCUS895</name>
</gene>
<feature type="signal peptide" evidence="2">
    <location>
        <begin position="1"/>
        <end position="22"/>
    </location>
</feature>
<dbReference type="EMBL" id="OU015568">
    <property type="protein sequence ID" value="CAG5079719.1"/>
    <property type="molecule type" value="Genomic_DNA"/>
</dbReference>
<keyword evidence="4" id="KW-1185">Reference proteome</keyword>
<proteinExistence type="predicted"/>
<accession>A0ABN7RQL3</accession>
<reference evidence="3 4" key="1">
    <citation type="submission" date="2021-04" db="EMBL/GenBank/DDBJ databases">
        <authorList>
            <person name="Bliznina A."/>
        </authorList>
    </citation>
    <scope>NUCLEOTIDE SEQUENCE [LARGE SCALE GENOMIC DNA]</scope>
</reference>
<evidence type="ECO:0000256" key="2">
    <source>
        <dbReference type="SAM" id="SignalP"/>
    </source>
</evidence>
<sequence length="80" mass="8979">MAGMIIGFPTILIAFVIWGVCSVPEVEEGEPIYDESDAEKDSESETEASESPEEENIDQKDKQAEPVRRRPKRKTAHTDD</sequence>
<evidence type="ECO:0000313" key="4">
    <source>
        <dbReference type="Proteomes" id="UP001158576"/>
    </source>
</evidence>
<feature type="compositionally biased region" description="Acidic residues" evidence="1">
    <location>
        <begin position="28"/>
        <end position="56"/>
    </location>
</feature>
<feature type="chain" id="PRO_5046765753" evidence="2">
    <location>
        <begin position="23"/>
        <end position="80"/>
    </location>
</feature>